<dbReference type="InterPro" id="IPR012349">
    <property type="entry name" value="Split_barrel_FMN-bd"/>
</dbReference>
<evidence type="ECO:0000313" key="1">
    <source>
        <dbReference type="EMBL" id="ATL67791.1"/>
    </source>
</evidence>
<sequence>MPTADEGVPSDTADPHCVEAYGLSDADSLGLLAGIGFGRIVFSRYALPAVRLVNHIVDDGLIVVDAGGDLSPYRQVVAFEADTIDPRTRLGWCVIATGTAESVTDPAEIDRYHALLRPLLPGNRDHMVRIQPDLVTGIEYRRSSAPG</sequence>
<proteinExistence type="predicted"/>
<dbReference type="Pfam" id="PF12900">
    <property type="entry name" value="Pyridox_ox_2"/>
    <property type="match status" value="1"/>
</dbReference>
<evidence type="ECO:0000313" key="2">
    <source>
        <dbReference type="Proteomes" id="UP000221961"/>
    </source>
</evidence>
<dbReference type="Gene3D" id="2.30.110.10">
    <property type="entry name" value="Electron Transport, Fmn-binding Protein, Chain A"/>
    <property type="match status" value="1"/>
</dbReference>
<protein>
    <submittedName>
        <fullName evidence="1">Pyridoxamine 5'-phosphate oxidase</fullName>
    </submittedName>
</protein>
<dbReference type="Proteomes" id="UP000221961">
    <property type="component" value="Chromosome"/>
</dbReference>
<dbReference type="EMBL" id="CP023778">
    <property type="protein sequence ID" value="ATL67791.1"/>
    <property type="molecule type" value="Genomic_DNA"/>
</dbReference>
<accession>A0A291RJK0</accession>
<dbReference type="SUPFAM" id="SSF50475">
    <property type="entry name" value="FMN-binding split barrel"/>
    <property type="match status" value="1"/>
</dbReference>
<dbReference type="AlphaFoldDB" id="A0A291RJK0"/>
<gene>
    <name evidence="1" type="ORF">CRH09_17905</name>
</gene>
<dbReference type="InterPro" id="IPR024747">
    <property type="entry name" value="Pyridox_Oxase-rel"/>
</dbReference>
<name>A0A291RJK0_9NOCA</name>
<dbReference type="KEGG" id="ntp:CRH09_17905"/>
<reference evidence="1 2" key="1">
    <citation type="submission" date="2017-10" db="EMBL/GenBank/DDBJ databases">
        <title>Comparative genomics between pathogenic Norcardia.</title>
        <authorList>
            <person name="Zeng L."/>
        </authorList>
    </citation>
    <scope>NUCLEOTIDE SEQUENCE [LARGE SCALE GENOMIC DNA]</scope>
    <source>
        <strain evidence="1 2">NC_YFY_NT001</strain>
    </source>
</reference>
<organism evidence="1 2">
    <name type="scientific">Nocardia terpenica</name>
    <dbReference type="NCBI Taxonomy" id="455432"/>
    <lineage>
        <taxon>Bacteria</taxon>
        <taxon>Bacillati</taxon>
        <taxon>Actinomycetota</taxon>
        <taxon>Actinomycetes</taxon>
        <taxon>Mycobacteriales</taxon>
        <taxon>Nocardiaceae</taxon>
        <taxon>Nocardia</taxon>
    </lineage>
</organism>